<dbReference type="Proteomes" id="UP000231366">
    <property type="component" value="Unassembled WGS sequence"/>
</dbReference>
<evidence type="ECO:0000313" key="1">
    <source>
        <dbReference type="EMBL" id="PJB29755.1"/>
    </source>
</evidence>
<comment type="caution">
    <text evidence="1">The sequence shown here is derived from an EMBL/GenBank/DDBJ whole genome shotgun (WGS) entry which is preliminary data.</text>
</comment>
<sequence length="313" mass="36057">MSQNADEVLDDLRKFVAGRGRDDNFCYSKVYSPSSRIRCVDFSPWVGKRLIANDIFALAVFQAQLSKDDIVATSLSITLTDDGEVGFDDDNDDEFVVSFDDEAKWREQEILEIVHFPFDEYFTGEFKLAKLDIIISWILGFSREQFSRIIIAYNLSLNNAQLYFERYNNEKKTQLVLPPSLPNTPKFEEFRKEFRKLPLSSRLHLFDVLTYSGFKTKKPKLRLVSDMTLYDTRKLGIDEHESANILSKNKLIVSLPDGTGYINPEYVDVVSIASEYAKGMAPAYREWESDASDKLSGFDDVEDDIFDEKEIEE</sequence>
<accession>A0A2M8AU67</accession>
<name>A0A2M8AU67_9BACT</name>
<dbReference type="AlphaFoldDB" id="A0A2M8AU67"/>
<reference evidence="2" key="1">
    <citation type="submission" date="2017-09" db="EMBL/GenBank/DDBJ databases">
        <title>Depth-based differentiation of microbial function through sediment-hosted aquifers and enrichment of novel symbionts in the deep terrestrial subsurface.</title>
        <authorList>
            <person name="Probst A.J."/>
            <person name="Ladd B."/>
            <person name="Jarett J.K."/>
            <person name="Geller-Mcgrath D.E."/>
            <person name="Sieber C.M.K."/>
            <person name="Emerson J.B."/>
            <person name="Anantharaman K."/>
            <person name="Thomas B.C."/>
            <person name="Malmstrom R."/>
            <person name="Stieglmeier M."/>
            <person name="Klingl A."/>
            <person name="Woyke T."/>
            <person name="Ryan C.M."/>
            <person name="Banfield J.F."/>
        </authorList>
    </citation>
    <scope>NUCLEOTIDE SEQUENCE [LARGE SCALE GENOMIC DNA]</scope>
</reference>
<gene>
    <name evidence="1" type="ORF">CO110_04085</name>
</gene>
<evidence type="ECO:0000313" key="2">
    <source>
        <dbReference type="Proteomes" id="UP000231366"/>
    </source>
</evidence>
<organism evidence="1 2">
    <name type="scientific">Candidatus Desantisbacteria bacterium CG_4_9_14_3_um_filter_40_11</name>
    <dbReference type="NCBI Taxonomy" id="1974546"/>
    <lineage>
        <taxon>Bacteria</taxon>
        <taxon>Candidatus Desantisiibacteriota</taxon>
    </lineage>
</organism>
<protein>
    <submittedName>
        <fullName evidence="1">Uncharacterized protein</fullName>
    </submittedName>
</protein>
<proteinExistence type="predicted"/>
<dbReference type="EMBL" id="PFUI01000106">
    <property type="protein sequence ID" value="PJB29755.1"/>
    <property type="molecule type" value="Genomic_DNA"/>
</dbReference>